<evidence type="ECO:0000313" key="3">
    <source>
        <dbReference type="Proteomes" id="UP000289708"/>
    </source>
</evidence>
<organism evidence="2 3">
    <name type="scientific">Hansschlegelia zhihuaiae</name>
    <dbReference type="NCBI Taxonomy" id="405005"/>
    <lineage>
        <taxon>Bacteria</taxon>
        <taxon>Pseudomonadati</taxon>
        <taxon>Pseudomonadota</taxon>
        <taxon>Alphaproteobacteria</taxon>
        <taxon>Hyphomicrobiales</taxon>
        <taxon>Methylopilaceae</taxon>
        <taxon>Hansschlegelia</taxon>
    </lineage>
</organism>
<sequence length="126" mass="13807">MLPPIAPTISGERPERRARARRVADRTQQTDAAVEQPDAAPGLQAEPRARFRGRARGRRASDREPETASAAPFGCAPKPHAPLVAQLVATALGLEQTRSRRRGSIEEAVALYGRRREKPKRPRGEA</sequence>
<feature type="region of interest" description="Disordered" evidence="1">
    <location>
        <begin position="94"/>
        <end position="126"/>
    </location>
</feature>
<dbReference type="EMBL" id="RYFI01000021">
    <property type="protein sequence ID" value="RXF69588.1"/>
    <property type="molecule type" value="Genomic_DNA"/>
</dbReference>
<name>A0A4Q0M8S9_9HYPH</name>
<feature type="region of interest" description="Disordered" evidence="1">
    <location>
        <begin position="1"/>
        <end position="78"/>
    </location>
</feature>
<reference evidence="2 3" key="1">
    <citation type="submission" date="2018-12" db="EMBL/GenBank/DDBJ databases">
        <title>bacterium Hansschlegelia zhihuaiae S113.</title>
        <authorList>
            <person name="He J."/>
        </authorList>
    </citation>
    <scope>NUCLEOTIDE SEQUENCE [LARGE SCALE GENOMIC DNA]</scope>
    <source>
        <strain evidence="2 3">S 113</strain>
    </source>
</reference>
<comment type="caution">
    <text evidence="2">The sequence shown here is derived from an EMBL/GenBank/DDBJ whole genome shotgun (WGS) entry which is preliminary data.</text>
</comment>
<feature type="compositionally biased region" description="Basic and acidic residues" evidence="1">
    <location>
        <begin position="12"/>
        <end position="25"/>
    </location>
</feature>
<feature type="compositionally biased region" description="Basic residues" evidence="1">
    <location>
        <begin position="113"/>
        <end position="126"/>
    </location>
</feature>
<accession>A0A4Q0M8S9</accession>
<proteinExistence type="predicted"/>
<dbReference type="AlphaFoldDB" id="A0A4Q0M8S9"/>
<keyword evidence="3" id="KW-1185">Reference proteome</keyword>
<evidence type="ECO:0000256" key="1">
    <source>
        <dbReference type="SAM" id="MobiDB-lite"/>
    </source>
</evidence>
<dbReference type="Proteomes" id="UP000289708">
    <property type="component" value="Unassembled WGS sequence"/>
</dbReference>
<evidence type="ECO:0000313" key="2">
    <source>
        <dbReference type="EMBL" id="RXF69588.1"/>
    </source>
</evidence>
<protein>
    <submittedName>
        <fullName evidence="2">Uncharacterized protein</fullName>
    </submittedName>
</protein>
<gene>
    <name evidence="2" type="ORF">EK403_18485</name>
</gene>